<accession>A0AAN8Z5Y3</accession>
<evidence type="ECO:0000256" key="4">
    <source>
        <dbReference type="ARBA" id="ARBA00022692"/>
    </source>
</evidence>
<dbReference type="SUPFAM" id="SSF103473">
    <property type="entry name" value="MFS general substrate transporter"/>
    <property type="match status" value="1"/>
</dbReference>
<dbReference type="PANTHER" id="PTHR48023:SF4">
    <property type="entry name" value="D-XYLOSE-PROTON SYMPORTER-LIKE 2"/>
    <property type="match status" value="1"/>
</dbReference>
<keyword evidence="3" id="KW-0813">Transport</keyword>
<comment type="subcellular location">
    <subcellularLocation>
        <location evidence="1">Membrane</location>
    </subcellularLocation>
</comment>
<protein>
    <submittedName>
        <fullName evidence="8">Major facilitator, sugar transporter-like</fullName>
    </submittedName>
</protein>
<dbReference type="GO" id="GO:0022857">
    <property type="term" value="F:transmembrane transporter activity"/>
    <property type="evidence" value="ECO:0007669"/>
    <property type="project" value="InterPro"/>
</dbReference>
<dbReference type="InterPro" id="IPR005828">
    <property type="entry name" value="MFS_sugar_transport-like"/>
</dbReference>
<keyword evidence="4 7" id="KW-0812">Transmembrane</keyword>
<keyword evidence="8" id="KW-0762">Sugar transport</keyword>
<dbReference type="InterPro" id="IPR050820">
    <property type="entry name" value="MFS_Sugar_Transporter"/>
</dbReference>
<evidence type="ECO:0000256" key="3">
    <source>
        <dbReference type="ARBA" id="ARBA00022448"/>
    </source>
</evidence>
<dbReference type="GO" id="GO:0016020">
    <property type="term" value="C:membrane"/>
    <property type="evidence" value="ECO:0007669"/>
    <property type="project" value="UniProtKB-SubCell"/>
</dbReference>
<sequence>MASATASHPEQTPFSYRGKLSFGPIGWLMISEVFPLRLRGRGLSIAVLVNFGASALVTFSFSPLKSDT</sequence>
<dbReference type="PANTHER" id="PTHR48023">
    <property type="entry name" value="D-XYLOSE-PROTON SYMPORTER-LIKE 2"/>
    <property type="match status" value="1"/>
</dbReference>
<evidence type="ECO:0000256" key="2">
    <source>
        <dbReference type="ARBA" id="ARBA00010992"/>
    </source>
</evidence>
<proteinExistence type="inferred from homology"/>
<reference evidence="8 9" key="1">
    <citation type="submission" date="2023-12" db="EMBL/GenBank/DDBJ databases">
        <title>A high-quality genome assembly for Dillenia turbinata (Dilleniales).</title>
        <authorList>
            <person name="Chanderbali A."/>
        </authorList>
    </citation>
    <scope>NUCLEOTIDE SEQUENCE [LARGE SCALE GENOMIC DNA]</scope>
    <source>
        <strain evidence="8">LSX21</strain>
        <tissue evidence="8">Leaf</tissue>
    </source>
</reference>
<organism evidence="8 9">
    <name type="scientific">Dillenia turbinata</name>
    <dbReference type="NCBI Taxonomy" id="194707"/>
    <lineage>
        <taxon>Eukaryota</taxon>
        <taxon>Viridiplantae</taxon>
        <taxon>Streptophyta</taxon>
        <taxon>Embryophyta</taxon>
        <taxon>Tracheophyta</taxon>
        <taxon>Spermatophyta</taxon>
        <taxon>Magnoliopsida</taxon>
        <taxon>eudicotyledons</taxon>
        <taxon>Gunneridae</taxon>
        <taxon>Pentapetalae</taxon>
        <taxon>Dilleniales</taxon>
        <taxon>Dilleniaceae</taxon>
        <taxon>Dillenia</taxon>
    </lineage>
</organism>
<comment type="similarity">
    <text evidence="2">Belongs to the major facilitator superfamily. Sugar transporter (TC 2.A.1.1) family.</text>
</comment>
<keyword evidence="5 7" id="KW-1133">Transmembrane helix</keyword>
<gene>
    <name evidence="8" type="ORF">RJ641_007881</name>
</gene>
<keyword evidence="9" id="KW-1185">Reference proteome</keyword>
<dbReference type="GO" id="GO:1904659">
    <property type="term" value="P:D-glucose transmembrane transport"/>
    <property type="evidence" value="ECO:0007669"/>
    <property type="project" value="TreeGrafter"/>
</dbReference>
<dbReference type="Proteomes" id="UP001370490">
    <property type="component" value="Unassembled WGS sequence"/>
</dbReference>
<dbReference type="AlphaFoldDB" id="A0AAN8Z5Y3"/>
<dbReference type="InterPro" id="IPR036259">
    <property type="entry name" value="MFS_trans_sf"/>
</dbReference>
<evidence type="ECO:0000313" key="8">
    <source>
        <dbReference type="EMBL" id="KAK6926162.1"/>
    </source>
</evidence>
<evidence type="ECO:0000313" key="9">
    <source>
        <dbReference type="Proteomes" id="UP001370490"/>
    </source>
</evidence>
<dbReference type="Gene3D" id="1.20.1250.20">
    <property type="entry name" value="MFS general substrate transporter like domains"/>
    <property type="match status" value="1"/>
</dbReference>
<name>A0AAN8Z5Y3_9MAGN</name>
<evidence type="ECO:0000256" key="1">
    <source>
        <dbReference type="ARBA" id="ARBA00004370"/>
    </source>
</evidence>
<dbReference type="Pfam" id="PF00083">
    <property type="entry name" value="Sugar_tr"/>
    <property type="match status" value="1"/>
</dbReference>
<evidence type="ECO:0000256" key="5">
    <source>
        <dbReference type="ARBA" id="ARBA00022989"/>
    </source>
</evidence>
<dbReference type="EMBL" id="JBAMMX010000015">
    <property type="protein sequence ID" value="KAK6926162.1"/>
    <property type="molecule type" value="Genomic_DNA"/>
</dbReference>
<keyword evidence="6 7" id="KW-0472">Membrane</keyword>
<evidence type="ECO:0000256" key="6">
    <source>
        <dbReference type="ARBA" id="ARBA00023136"/>
    </source>
</evidence>
<comment type="caution">
    <text evidence="8">The sequence shown here is derived from an EMBL/GenBank/DDBJ whole genome shotgun (WGS) entry which is preliminary data.</text>
</comment>
<feature type="transmembrane region" description="Helical" evidence="7">
    <location>
        <begin position="45"/>
        <end position="64"/>
    </location>
</feature>
<evidence type="ECO:0000256" key="7">
    <source>
        <dbReference type="SAM" id="Phobius"/>
    </source>
</evidence>